<protein>
    <submittedName>
        <fullName evidence="1">Uncharacterized protein</fullName>
    </submittedName>
</protein>
<sequence>MSISTSEAIPLIKEAYKDDILSRALVFLRFREFKKRRMTVRHPTTTNPSAQKRSADYLCSINCLSFLQESMDVRYIVTKDYAHPHVAKVSLQFLQDHNVNVFADSPARDFSQSKNVWSMMG</sequence>
<reference evidence="1" key="1">
    <citation type="submission" date="2020-08" db="EMBL/GenBank/DDBJ databases">
        <title>Multicomponent nature underlies the extraordinary mechanical properties of spider dragline silk.</title>
        <authorList>
            <person name="Kono N."/>
            <person name="Nakamura H."/>
            <person name="Mori M."/>
            <person name="Yoshida Y."/>
            <person name="Ohtoshi R."/>
            <person name="Malay A.D."/>
            <person name="Moran D.A.P."/>
            <person name="Tomita M."/>
            <person name="Numata K."/>
            <person name="Arakawa K."/>
        </authorList>
    </citation>
    <scope>NUCLEOTIDE SEQUENCE</scope>
</reference>
<dbReference type="AlphaFoldDB" id="A0A8X6TI61"/>
<evidence type="ECO:0000313" key="2">
    <source>
        <dbReference type="Proteomes" id="UP000887013"/>
    </source>
</evidence>
<accession>A0A8X6TI61</accession>
<comment type="caution">
    <text evidence="1">The sequence shown here is derived from an EMBL/GenBank/DDBJ whole genome shotgun (WGS) entry which is preliminary data.</text>
</comment>
<dbReference type="Proteomes" id="UP000887013">
    <property type="component" value="Unassembled WGS sequence"/>
</dbReference>
<evidence type="ECO:0000313" key="1">
    <source>
        <dbReference type="EMBL" id="GFT11018.1"/>
    </source>
</evidence>
<gene>
    <name evidence="1" type="ORF">NPIL_451201</name>
</gene>
<organism evidence="1 2">
    <name type="scientific">Nephila pilipes</name>
    <name type="common">Giant wood spider</name>
    <name type="synonym">Nephila maculata</name>
    <dbReference type="NCBI Taxonomy" id="299642"/>
    <lineage>
        <taxon>Eukaryota</taxon>
        <taxon>Metazoa</taxon>
        <taxon>Ecdysozoa</taxon>
        <taxon>Arthropoda</taxon>
        <taxon>Chelicerata</taxon>
        <taxon>Arachnida</taxon>
        <taxon>Araneae</taxon>
        <taxon>Araneomorphae</taxon>
        <taxon>Entelegynae</taxon>
        <taxon>Araneoidea</taxon>
        <taxon>Nephilidae</taxon>
        <taxon>Nephila</taxon>
    </lineage>
</organism>
<dbReference type="EMBL" id="BMAW01057424">
    <property type="protein sequence ID" value="GFT11018.1"/>
    <property type="molecule type" value="Genomic_DNA"/>
</dbReference>
<keyword evidence="2" id="KW-1185">Reference proteome</keyword>
<proteinExistence type="predicted"/>
<name>A0A8X6TI61_NEPPI</name>